<dbReference type="SMART" id="SM00915">
    <property type="entry name" value="Jacalin"/>
    <property type="match status" value="1"/>
</dbReference>
<dbReference type="Pfam" id="PF01419">
    <property type="entry name" value="Jacalin"/>
    <property type="match status" value="1"/>
</dbReference>
<reference evidence="4 5" key="1">
    <citation type="submission" date="2020-02" db="EMBL/GenBank/DDBJ databases">
        <authorList>
            <person name="Ma Q."/>
            <person name="Huang Y."/>
            <person name="Song X."/>
            <person name="Pei D."/>
        </authorList>
    </citation>
    <scope>NUCLEOTIDE SEQUENCE [LARGE SCALE GENOMIC DNA]</scope>
    <source>
        <strain evidence="4">Sxm20200214</strain>
        <tissue evidence="4">Leaf</tissue>
    </source>
</reference>
<organism evidence="4 5">
    <name type="scientific">Brassica carinata</name>
    <name type="common">Ethiopian mustard</name>
    <name type="synonym">Abyssinian cabbage</name>
    <dbReference type="NCBI Taxonomy" id="52824"/>
    <lineage>
        <taxon>Eukaryota</taxon>
        <taxon>Viridiplantae</taxon>
        <taxon>Streptophyta</taxon>
        <taxon>Embryophyta</taxon>
        <taxon>Tracheophyta</taxon>
        <taxon>Spermatophyta</taxon>
        <taxon>Magnoliopsida</taxon>
        <taxon>eudicotyledons</taxon>
        <taxon>Gunneridae</taxon>
        <taxon>Pentapetalae</taxon>
        <taxon>rosids</taxon>
        <taxon>malvids</taxon>
        <taxon>Brassicales</taxon>
        <taxon>Brassicaceae</taxon>
        <taxon>Brassiceae</taxon>
        <taxon>Brassica</taxon>
    </lineage>
</organism>
<comment type="similarity">
    <text evidence="1">Belongs to the jacalin lectin family.</text>
</comment>
<evidence type="ECO:0000313" key="5">
    <source>
        <dbReference type="Proteomes" id="UP000886595"/>
    </source>
</evidence>
<evidence type="ECO:0000259" key="3">
    <source>
        <dbReference type="PROSITE" id="PS51752"/>
    </source>
</evidence>
<dbReference type="PANTHER" id="PTHR47293">
    <property type="entry name" value="JACALIN-RELATED LECTIN 3"/>
    <property type="match status" value="1"/>
</dbReference>
<dbReference type="OrthoDB" id="581739at2759"/>
<dbReference type="CDD" id="cd09612">
    <property type="entry name" value="Jacalin"/>
    <property type="match status" value="1"/>
</dbReference>
<evidence type="ECO:0000256" key="2">
    <source>
        <dbReference type="ARBA" id="ARBA00022734"/>
    </source>
</evidence>
<keyword evidence="2" id="KW-0430">Lectin</keyword>
<sequence>MIKLGPSGRNNQTDPPSFWSLLTNPRLCMNPRHFDLKGHHEISQILLTEGDLGITSIQFQYVEDSKYVLSDEYGLQSNRDQFHTIELNHPAEYICGISGLYNTSGDSYNIKQLTFTTNIKEYGPFGLASQGLYTLSSEKSFSFRLGESRRFGGFHGTYYSCGLLSIGAYFNPKTMSSPNSDSEIPKER</sequence>
<comment type="caution">
    <text evidence="4">The sequence shown here is derived from an EMBL/GenBank/DDBJ whole genome shotgun (WGS) entry which is preliminary data.</text>
</comment>
<dbReference type="PROSITE" id="PS51752">
    <property type="entry name" value="JACALIN_LECTIN"/>
    <property type="match status" value="1"/>
</dbReference>
<name>A0A8X7U7M1_BRACI</name>
<dbReference type="InterPro" id="IPR033734">
    <property type="entry name" value="Jacalin-like_lectin_dom_plant"/>
</dbReference>
<feature type="domain" description="Jacalin-type lectin" evidence="3">
    <location>
        <begin position="20"/>
        <end position="172"/>
    </location>
</feature>
<dbReference type="Gene3D" id="2.100.10.30">
    <property type="entry name" value="Jacalin-like lectin domain"/>
    <property type="match status" value="1"/>
</dbReference>
<dbReference type="GO" id="GO:0030246">
    <property type="term" value="F:carbohydrate binding"/>
    <property type="evidence" value="ECO:0007669"/>
    <property type="project" value="UniProtKB-KW"/>
</dbReference>
<dbReference type="Proteomes" id="UP000886595">
    <property type="component" value="Unassembled WGS sequence"/>
</dbReference>
<dbReference type="SMR" id="A0A8X7U7M1"/>
<protein>
    <recommendedName>
        <fullName evidence="3">Jacalin-type lectin domain-containing protein</fullName>
    </recommendedName>
</protein>
<dbReference type="InterPro" id="IPR036404">
    <property type="entry name" value="Jacalin-like_lectin_dom_sf"/>
</dbReference>
<dbReference type="EMBL" id="JAAMPC010000013">
    <property type="protein sequence ID" value="KAG2267256.1"/>
    <property type="molecule type" value="Genomic_DNA"/>
</dbReference>
<proteinExistence type="inferred from homology"/>
<dbReference type="SUPFAM" id="SSF51101">
    <property type="entry name" value="Mannose-binding lectins"/>
    <property type="match status" value="1"/>
</dbReference>
<evidence type="ECO:0000256" key="1">
    <source>
        <dbReference type="ARBA" id="ARBA00006568"/>
    </source>
</evidence>
<accession>A0A8X7U7M1</accession>
<dbReference type="AlphaFoldDB" id="A0A8X7U7M1"/>
<dbReference type="InterPro" id="IPR001229">
    <property type="entry name" value="Jacalin-like_lectin_dom"/>
</dbReference>
<gene>
    <name evidence="4" type="ORF">Bca52824_061811</name>
</gene>
<dbReference type="PANTHER" id="PTHR47293:SF80">
    <property type="entry name" value="JACALIN-RELATED LECTIN 2-RELATED"/>
    <property type="match status" value="1"/>
</dbReference>
<evidence type="ECO:0000313" key="4">
    <source>
        <dbReference type="EMBL" id="KAG2267256.1"/>
    </source>
</evidence>
<keyword evidence="5" id="KW-1185">Reference proteome</keyword>